<organism evidence="2 3">
    <name type="scientific">Trichonephila clavipes</name>
    <name type="common">Golden silk orbweaver</name>
    <name type="synonym">Nephila clavipes</name>
    <dbReference type="NCBI Taxonomy" id="2585209"/>
    <lineage>
        <taxon>Eukaryota</taxon>
        <taxon>Metazoa</taxon>
        <taxon>Ecdysozoa</taxon>
        <taxon>Arthropoda</taxon>
        <taxon>Chelicerata</taxon>
        <taxon>Arachnida</taxon>
        <taxon>Araneae</taxon>
        <taxon>Araneomorphae</taxon>
        <taxon>Entelegynae</taxon>
        <taxon>Araneoidea</taxon>
        <taxon>Nephilidae</taxon>
        <taxon>Trichonephila</taxon>
    </lineage>
</organism>
<comment type="caution">
    <text evidence="2">The sequence shown here is derived from an EMBL/GenBank/DDBJ whole genome shotgun (WGS) entry which is preliminary data.</text>
</comment>
<feature type="region of interest" description="Disordered" evidence="1">
    <location>
        <begin position="70"/>
        <end position="103"/>
    </location>
</feature>
<feature type="compositionally biased region" description="Polar residues" evidence="1">
    <location>
        <begin position="88"/>
        <end position="103"/>
    </location>
</feature>
<reference evidence="2" key="1">
    <citation type="submission" date="2020-08" db="EMBL/GenBank/DDBJ databases">
        <title>Multicomponent nature underlies the extraordinary mechanical properties of spider dragline silk.</title>
        <authorList>
            <person name="Kono N."/>
            <person name="Nakamura H."/>
            <person name="Mori M."/>
            <person name="Yoshida Y."/>
            <person name="Ohtoshi R."/>
            <person name="Malay A.D."/>
            <person name="Moran D.A.P."/>
            <person name="Tomita M."/>
            <person name="Numata K."/>
            <person name="Arakawa K."/>
        </authorList>
    </citation>
    <scope>NUCLEOTIDE SEQUENCE</scope>
</reference>
<dbReference type="AlphaFoldDB" id="A0A8X7BL46"/>
<gene>
    <name evidence="2" type="ORF">TNCV_5045941</name>
</gene>
<accession>A0A8X7BL46</accession>
<name>A0A8X7BL46_TRICX</name>
<keyword evidence="3" id="KW-1185">Reference proteome</keyword>
<sequence length="103" mass="11472">MRDIRGSPGKALRSPEGPWTTVYGHYSTPSCVSFMSLLSDKNAKVFCPVTLKVRVNFNVTLFSYTRAFGDGPRNFEPWSSDEDDTRAGTPSPNYHTNGRTFSS</sequence>
<dbReference type="Proteomes" id="UP000887159">
    <property type="component" value="Unassembled WGS sequence"/>
</dbReference>
<evidence type="ECO:0000313" key="2">
    <source>
        <dbReference type="EMBL" id="GFY35220.1"/>
    </source>
</evidence>
<evidence type="ECO:0000256" key="1">
    <source>
        <dbReference type="SAM" id="MobiDB-lite"/>
    </source>
</evidence>
<evidence type="ECO:0000313" key="3">
    <source>
        <dbReference type="Proteomes" id="UP000887159"/>
    </source>
</evidence>
<proteinExistence type="predicted"/>
<protein>
    <submittedName>
        <fullName evidence="2">Uncharacterized protein</fullName>
    </submittedName>
</protein>
<dbReference type="EMBL" id="BMAU01021430">
    <property type="protein sequence ID" value="GFY35220.1"/>
    <property type="molecule type" value="Genomic_DNA"/>
</dbReference>